<dbReference type="Proteomes" id="UP000230750">
    <property type="component" value="Unassembled WGS sequence"/>
</dbReference>
<dbReference type="EMBL" id="MRZV01000726">
    <property type="protein sequence ID" value="PIK45220.1"/>
    <property type="molecule type" value="Genomic_DNA"/>
</dbReference>
<dbReference type="GO" id="GO:0071222">
    <property type="term" value="P:cellular response to lipopolysaccharide"/>
    <property type="evidence" value="ECO:0007669"/>
    <property type="project" value="TreeGrafter"/>
</dbReference>
<evidence type="ECO:0000256" key="8">
    <source>
        <dbReference type="ARBA" id="ARBA00023170"/>
    </source>
</evidence>
<evidence type="ECO:0000256" key="7">
    <source>
        <dbReference type="ARBA" id="ARBA00023157"/>
    </source>
</evidence>
<keyword evidence="9" id="KW-0325">Glycoprotein</keyword>
<accession>A0A2G8KB61</accession>
<keyword evidence="6 11" id="KW-0472">Membrane</keyword>
<evidence type="ECO:0000256" key="5">
    <source>
        <dbReference type="ARBA" id="ARBA00022989"/>
    </source>
</evidence>
<evidence type="ECO:0000256" key="2">
    <source>
        <dbReference type="ARBA" id="ARBA00022475"/>
    </source>
</evidence>
<dbReference type="Gene3D" id="2.60.40.10">
    <property type="entry name" value="Immunoglobulins"/>
    <property type="match status" value="2"/>
</dbReference>
<keyword evidence="7" id="KW-1015">Disulfide bond</keyword>
<evidence type="ECO:0000256" key="3">
    <source>
        <dbReference type="ARBA" id="ARBA00022692"/>
    </source>
</evidence>
<feature type="domain" description="Immunoglobulin" evidence="12">
    <location>
        <begin position="244"/>
        <end position="337"/>
    </location>
</feature>
<keyword evidence="2" id="KW-1003">Cell membrane</keyword>
<evidence type="ECO:0000256" key="6">
    <source>
        <dbReference type="ARBA" id="ARBA00023136"/>
    </source>
</evidence>
<dbReference type="InterPro" id="IPR003599">
    <property type="entry name" value="Ig_sub"/>
</dbReference>
<keyword evidence="5 11" id="KW-1133">Transmembrane helix</keyword>
<comment type="subcellular location">
    <subcellularLocation>
        <location evidence="1">Cell membrane</location>
        <topology evidence="1">Single-pass type I membrane protein</topology>
    </subcellularLocation>
</comment>
<keyword evidence="14" id="KW-1185">Reference proteome</keyword>
<feature type="domain" description="Immunoglobulin" evidence="12">
    <location>
        <begin position="30"/>
        <end position="126"/>
    </location>
</feature>
<evidence type="ECO:0000259" key="12">
    <source>
        <dbReference type="SMART" id="SM00409"/>
    </source>
</evidence>
<evidence type="ECO:0000256" key="10">
    <source>
        <dbReference type="ARBA" id="ARBA00023319"/>
    </source>
</evidence>
<protein>
    <recommendedName>
        <fullName evidence="12">Immunoglobulin domain-containing protein</fullName>
    </recommendedName>
</protein>
<evidence type="ECO:0000313" key="13">
    <source>
        <dbReference type="EMBL" id="PIK45220.1"/>
    </source>
</evidence>
<feature type="transmembrane region" description="Helical" evidence="11">
    <location>
        <begin position="480"/>
        <end position="499"/>
    </location>
</feature>
<dbReference type="InterPro" id="IPR051713">
    <property type="entry name" value="T-cell_Activation_Regulation"/>
</dbReference>
<keyword evidence="3 11" id="KW-0812">Transmembrane</keyword>
<organism evidence="13 14">
    <name type="scientific">Stichopus japonicus</name>
    <name type="common">Sea cucumber</name>
    <dbReference type="NCBI Taxonomy" id="307972"/>
    <lineage>
        <taxon>Eukaryota</taxon>
        <taxon>Metazoa</taxon>
        <taxon>Echinodermata</taxon>
        <taxon>Eleutherozoa</taxon>
        <taxon>Echinozoa</taxon>
        <taxon>Holothuroidea</taxon>
        <taxon>Aspidochirotacea</taxon>
        <taxon>Aspidochirotida</taxon>
        <taxon>Stichopodidae</taxon>
        <taxon>Apostichopus</taxon>
    </lineage>
</organism>
<keyword evidence="8" id="KW-0675">Receptor</keyword>
<keyword evidence="10" id="KW-0393">Immunoglobulin domain</keyword>
<evidence type="ECO:0000256" key="1">
    <source>
        <dbReference type="ARBA" id="ARBA00004251"/>
    </source>
</evidence>
<dbReference type="PANTHER" id="PTHR25466:SF9">
    <property type="entry name" value="FIBRONECTIN TYPE-III DOMAIN-CONTAINING PROTEIN"/>
    <property type="match status" value="1"/>
</dbReference>
<dbReference type="InterPro" id="IPR036179">
    <property type="entry name" value="Ig-like_dom_sf"/>
</dbReference>
<dbReference type="GO" id="GO:0009897">
    <property type="term" value="C:external side of plasma membrane"/>
    <property type="evidence" value="ECO:0007669"/>
    <property type="project" value="TreeGrafter"/>
</dbReference>
<dbReference type="InterPro" id="IPR013783">
    <property type="entry name" value="Ig-like_fold"/>
</dbReference>
<evidence type="ECO:0000256" key="9">
    <source>
        <dbReference type="ARBA" id="ARBA00023180"/>
    </source>
</evidence>
<dbReference type="OrthoDB" id="9447188at2759"/>
<dbReference type="AlphaFoldDB" id="A0A2G8KB61"/>
<dbReference type="PANTHER" id="PTHR25466">
    <property type="entry name" value="T-LYMPHOCYTE ACTIVATION ANTIGEN"/>
    <property type="match status" value="1"/>
</dbReference>
<keyword evidence="4" id="KW-0732">Signal</keyword>
<evidence type="ECO:0000256" key="4">
    <source>
        <dbReference type="ARBA" id="ARBA00022729"/>
    </source>
</evidence>
<comment type="caution">
    <text evidence="13">The sequence shown here is derived from an EMBL/GenBank/DDBJ whole genome shotgun (WGS) entry which is preliminary data.</text>
</comment>
<evidence type="ECO:0000313" key="14">
    <source>
        <dbReference type="Proteomes" id="UP000230750"/>
    </source>
</evidence>
<dbReference type="GO" id="GO:0007166">
    <property type="term" value="P:cell surface receptor signaling pathway"/>
    <property type="evidence" value="ECO:0007669"/>
    <property type="project" value="TreeGrafter"/>
</dbReference>
<reference evidence="13 14" key="1">
    <citation type="journal article" date="2017" name="PLoS Biol.">
        <title>The sea cucumber genome provides insights into morphological evolution and visceral regeneration.</title>
        <authorList>
            <person name="Zhang X."/>
            <person name="Sun L."/>
            <person name="Yuan J."/>
            <person name="Sun Y."/>
            <person name="Gao Y."/>
            <person name="Zhang L."/>
            <person name="Li S."/>
            <person name="Dai H."/>
            <person name="Hamel J.F."/>
            <person name="Liu C."/>
            <person name="Yu Y."/>
            <person name="Liu S."/>
            <person name="Lin W."/>
            <person name="Guo K."/>
            <person name="Jin S."/>
            <person name="Xu P."/>
            <person name="Storey K.B."/>
            <person name="Huan P."/>
            <person name="Zhang T."/>
            <person name="Zhou Y."/>
            <person name="Zhang J."/>
            <person name="Lin C."/>
            <person name="Li X."/>
            <person name="Xing L."/>
            <person name="Huo D."/>
            <person name="Sun M."/>
            <person name="Wang L."/>
            <person name="Mercier A."/>
            <person name="Li F."/>
            <person name="Yang H."/>
            <person name="Xiang J."/>
        </authorList>
    </citation>
    <scope>NUCLEOTIDE SEQUENCE [LARGE SCALE GENOMIC DNA]</scope>
    <source>
        <strain evidence="13">Shaxun</strain>
        <tissue evidence="13">Muscle</tissue>
    </source>
</reference>
<dbReference type="SUPFAM" id="SSF48726">
    <property type="entry name" value="Immunoglobulin"/>
    <property type="match status" value="2"/>
</dbReference>
<proteinExistence type="predicted"/>
<name>A0A2G8KB61_STIJA</name>
<dbReference type="SMART" id="SM00409">
    <property type="entry name" value="IG"/>
    <property type="match status" value="2"/>
</dbReference>
<sequence>MYLICCSQANGAHGTTLLCGGFGTLWPNCPSTVYIQHGSDGLIKCYFPQSQRIFWYDSTSRNARPIISLEGGRKAGPGVSDGKYDIINNDSLLIRNTTFNDERTYRAIVIVSNTSTFTADQTVVIYANSQTAVLSINVCGEDSSCIVTKMSTPLVCRESKTGPHTLLTWTRITSGGTRLAEATRYMSFDGSLYDTYISTNVTFYLTHRVVVYICTSTINIPSKPVRQIVVMVEDEDKGFATSALLPTYYREYDDVKLLCTNNNPLYLVWKRKDNVTNYETIGYYYGSKSGELKPGYKLGKDGSLLIKSLTYQQEGEYVCIFNTGTGEEYKPHRVKYVSTPPNPAPGIIGCSNTSNCKFNATTGGYLTCYIEGVRPIVHPKLIEVDHTLSVVTFRQPQLIVRSVGSLFNIYVTSYYSVNPDKDWQSSDIKVACIITYETLGQFKTFVTLHLPNKTDNKEKGLTKHIPLTDNTDTAESSADIWNILVFTSIVVLIVITIVAKASSFRNKQQRDKARVAGEKMES</sequence>
<gene>
    <name evidence="13" type="ORF">BSL78_17918</name>
</gene>
<evidence type="ECO:0000256" key="11">
    <source>
        <dbReference type="SAM" id="Phobius"/>
    </source>
</evidence>
<dbReference type="GO" id="GO:0006955">
    <property type="term" value="P:immune response"/>
    <property type="evidence" value="ECO:0007669"/>
    <property type="project" value="TreeGrafter"/>
</dbReference>